<dbReference type="SUPFAM" id="SSF47203">
    <property type="entry name" value="Acyl-CoA dehydrogenase C-terminal domain-like"/>
    <property type="match status" value="1"/>
</dbReference>
<dbReference type="FunFam" id="2.40.110.10:FF:000002">
    <property type="entry name" value="Acyl-CoA dehydrogenase fadE12"/>
    <property type="match status" value="1"/>
</dbReference>
<keyword evidence="13" id="KW-1185">Reference proteome</keyword>
<feature type="domain" description="Acyl-CoA dehydrogenase/oxidase C-terminal" evidence="9">
    <location>
        <begin position="247"/>
        <end position="396"/>
    </location>
</feature>
<dbReference type="Gene3D" id="1.20.140.10">
    <property type="entry name" value="Butyryl-CoA Dehydrogenase, subunit A, domain 3"/>
    <property type="match status" value="1"/>
</dbReference>
<dbReference type="PANTHER" id="PTHR48083">
    <property type="entry name" value="MEDIUM-CHAIN SPECIFIC ACYL-COA DEHYDROGENASE, MITOCHONDRIAL-RELATED"/>
    <property type="match status" value="1"/>
</dbReference>
<evidence type="ECO:0000256" key="4">
    <source>
        <dbReference type="ARBA" id="ARBA00022630"/>
    </source>
</evidence>
<dbReference type="InterPro" id="IPR046373">
    <property type="entry name" value="Acyl-CoA_Oxase/DH_mid-dom_sf"/>
</dbReference>
<dbReference type="SUPFAM" id="SSF56645">
    <property type="entry name" value="Acyl-CoA dehydrogenase NM domain-like"/>
    <property type="match status" value="1"/>
</dbReference>
<dbReference type="InterPro" id="IPR006091">
    <property type="entry name" value="Acyl-CoA_Oxase/DH_mid-dom"/>
</dbReference>
<dbReference type="GO" id="GO:0005737">
    <property type="term" value="C:cytoplasm"/>
    <property type="evidence" value="ECO:0007669"/>
    <property type="project" value="TreeGrafter"/>
</dbReference>
<dbReference type="Pfam" id="PF00441">
    <property type="entry name" value="Acyl-CoA_dh_1"/>
    <property type="match status" value="1"/>
</dbReference>
<dbReference type="InterPro" id="IPR009075">
    <property type="entry name" value="AcylCo_DH/oxidase_C"/>
</dbReference>
<evidence type="ECO:0000259" key="11">
    <source>
        <dbReference type="Pfam" id="PF02771"/>
    </source>
</evidence>
<dbReference type="PANTHER" id="PTHR48083:SF13">
    <property type="entry name" value="ACYL-COA DEHYDROGENASE FAMILY MEMBER 11"/>
    <property type="match status" value="1"/>
</dbReference>
<sequence>MDFAYSARVEELRTRLQAFMDAHVQPTDVQWRAEVEAGRYPMTLIDGLKAKARAEGLWNLFLPALKADEPGTRLSNLEYAPLAEIMGRIYWSSEVFNCNAPDTGNMEILHMFATPEQRERWLVPLMNGEIRSCVGITEPGVASSDPTNLQTTIIRDGDDYIVTGRKWWTTGALHPNVKFCIVMGLSDLAEDADPHKRHSMIIVPMDAKGVTVMRNLPLLNHHSPEGHTETDFDAVRVPAANMLGEEGAGFALAQARLGPGRIHHCMRSIGQCEVALELMVERALERKAFNRNLSDYANVQDWIAEGRMEIDQARLLCLRAAWMMDTHGNKAARTEVSAIKVVATRLQTKIADRAMQVFGAAGLSNDTPLAFIYSWGRALRFIDGPDEVHLRAVARAEIKKRQGANRSTMAEQGVRVPYEKPAAS</sequence>
<dbReference type="GO" id="GO:0050660">
    <property type="term" value="F:flavin adenine dinucleotide binding"/>
    <property type="evidence" value="ECO:0007669"/>
    <property type="project" value="InterPro"/>
</dbReference>
<evidence type="ECO:0000256" key="7">
    <source>
        <dbReference type="RuleBase" id="RU362125"/>
    </source>
</evidence>
<dbReference type="InterPro" id="IPR050741">
    <property type="entry name" value="Acyl-CoA_dehydrogenase"/>
</dbReference>
<feature type="domain" description="Acyl-CoA dehydrogenase/oxidase N-terminal" evidence="11">
    <location>
        <begin position="10"/>
        <end position="129"/>
    </location>
</feature>
<dbReference type="Gene3D" id="2.40.110.10">
    <property type="entry name" value="Butyryl-CoA Dehydrogenase, subunit A, domain 2"/>
    <property type="match status" value="1"/>
</dbReference>
<comment type="subunit">
    <text evidence="3">Homodimer.</text>
</comment>
<evidence type="ECO:0000256" key="8">
    <source>
        <dbReference type="SAM" id="MobiDB-lite"/>
    </source>
</evidence>
<reference evidence="12 13" key="1">
    <citation type="submission" date="2015-07" db="EMBL/GenBank/DDBJ databases">
        <title>Whole genome sequencing of Bosea vaviloviae isolated from cave pool.</title>
        <authorList>
            <person name="Tan N.E.H."/>
            <person name="Lee Y.P."/>
            <person name="Gan H.M."/>
            <person name="Barton H."/>
            <person name="Savka M.A."/>
        </authorList>
    </citation>
    <scope>NUCLEOTIDE SEQUENCE [LARGE SCALE GENOMIC DNA]</scope>
    <source>
        <strain evidence="12 13">SD260</strain>
    </source>
</reference>
<dbReference type="Gene3D" id="1.10.540.10">
    <property type="entry name" value="Acyl-CoA dehydrogenase/oxidase, N-terminal domain"/>
    <property type="match status" value="1"/>
</dbReference>
<comment type="cofactor">
    <cofactor evidence="1 7">
        <name>FAD</name>
        <dbReference type="ChEBI" id="CHEBI:57692"/>
    </cofactor>
</comment>
<proteinExistence type="inferred from homology"/>
<evidence type="ECO:0000259" key="10">
    <source>
        <dbReference type="Pfam" id="PF02770"/>
    </source>
</evidence>
<evidence type="ECO:0000256" key="3">
    <source>
        <dbReference type="ARBA" id="ARBA00011738"/>
    </source>
</evidence>
<comment type="similarity">
    <text evidence="2 7">Belongs to the acyl-CoA dehydrogenase family.</text>
</comment>
<dbReference type="InterPro" id="IPR036250">
    <property type="entry name" value="AcylCo_DH-like_C"/>
</dbReference>
<evidence type="ECO:0000259" key="9">
    <source>
        <dbReference type="Pfam" id="PF00441"/>
    </source>
</evidence>
<dbReference type="AlphaFoldDB" id="A0A0N1F1N6"/>
<dbReference type="PATRIC" id="fig|1526658.3.peg.2934"/>
<dbReference type="InterPro" id="IPR013786">
    <property type="entry name" value="AcylCoA_DH/ox_N"/>
</dbReference>
<feature type="region of interest" description="Disordered" evidence="8">
    <location>
        <begin position="402"/>
        <end position="424"/>
    </location>
</feature>
<keyword evidence="5 7" id="KW-0274">FAD</keyword>
<dbReference type="InterPro" id="IPR037069">
    <property type="entry name" value="AcylCoA_DH/ox_N_sf"/>
</dbReference>
<dbReference type="RefSeq" id="WP_054211548.1">
    <property type="nucleotide sequence ID" value="NZ_LGSZ01000077.1"/>
</dbReference>
<dbReference type="Pfam" id="PF02770">
    <property type="entry name" value="Acyl-CoA_dh_M"/>
    <property type="match status" value="1"/>
</dbReference>
<evidence type="ECO:0000313" key="12">
    <source>
        <dbReference type="EMBL" id="KPH75698.1"/>
    </source>
</evidence>
<dbReference type="OrthoDB" id="9775090at2"/>
<dbReference type="Pfam" id="PF02771">
    <property type="entry name" value="Acyl-CoA_dh_N"/>
    <property type="match status" value="1"/>
</dbReference>
<protein>
    <submittedName>
        <fullName evidence="12">Acyl-CoA dehydrogenase</fullName>
    </submittedName>
</protein>
<evidence type="ECO:0000313" key="13">
    <source>
        <dbReference type="Proteomes" id="UP000037822"/>
    </source>
</evidence>
<evidence type="ECO:0000256" key="2">
    <source>
        <dbReference type="ARBA" id="ARBA00009347"/>
    </source>
</evidence>
<evidence type="ECO:0000256" key="6">
    <source>
        <dbReference type="ARBA" id="ARBA00023002"/>
    </source>
</evidence>
<dbReference type="GO" id="GO:0003995">
    <property type="term" value="F:acyl-CoA dehydrogenase activity"/>
    <property type="evidence" value="ECO:0007669"/>
    <property type="project" value="TreeGrafter"/>
</dbReference>
<accession>A0A0N1F1N6</accession>
<dbReference type="EMBL" id="LGSZ01000077">
    <property type="protein sequence ID" value="KPH75698.1"/>
    <property type="molecule type" value="Genomic_DNA"/>
</dbReference>
<organism evidence="12 13">
    <name type="scientific">Bosea vaviloviae</name>
    <dbReference type="NCBI Taxonomy" id="1526658"/>
    <lineage>
        <taxon>Bacteria</taxon>
        <taxon>Pseudomonadati</taxon>
        <taxon>Pseudomonadota</taxon>
        <taxon>Alphaproteobacteria</taxon>
        <taxon>Hyphomicrobiales</taxon>
        <taxon>Boseaceae</taxon>
        <taxon>Bosea</taxon>
    </lineage>
</organism>
<dbReference type="GO" id="GO:0033539">
    <property type="term" value="P:fatty acid beta-oxidation using acyl-CoA dehydrogenase"/>
    <property type="evidence" value="ECO:0007669"/>
    <property type="project" value="TreeGrafter"/>
</dbReference>
<comment type="caution">
    <text evidence="12">The sequence shown here is derived from an EMBL/GenBank/DDBJ whole genome shotgun (WGS) entry which is preliminary data.</text>
</comment>
<name>A0A0N1F1N6_9HYPH</name>
<dbReference type="InterPro" id="IPR009100">
    <property type="entry name" value="AcylCoA_DH/oxidase_NM_dom_sf"/>
</dbReference>
<keyword evidence="6 7" id="KW-0560">Oxidoreductase</keyword>
<evidence type="ECO:0000256" key="1">
    <source>
        <dbReference type="ARBA" id="ARBA00001974"/>
    </source>
</evidence>
<gene>
    <name evidence="12" type="ORF">AE618_23785</name>
</gene>
<feature type="domain" description="Acyl-CoA oxidase/dehydrogenase middle" evidence="10">
    <location>
        <begin position="133"/>
        <end position="219"/>
    </location>
</feature>
<evidence type="ECO:0000256" key="5">
    <source>
        <dbReference type="ARBA" id="ARBA00022827"/>
    </source>
</evidence>
<keyword evidence="4 7" id="KW-0285">Flavoprotein</keyword>
<dbReference type="Proteomes" id="UP000037822">
    <property type="component" value="Unassembled WGS sequence"/>
</dbReference>